<reference evidence="1" key="1">
    <citation type="submission" date="2018-01" db="EMBL/GenBank/DDBJ databases">
        <authorList>
            <person name="Mao J.F."/>
        </authorList>
    </citation>
    <scope>NUCLEOTIDE SEQUENCE</scope>
    <source>
        <strain evidence="1">Huo1</strain>
        <tissue evidence="1">Leaf</tissue>
    </source>
</reference>
<dbReference type="PANTHER" id="PTHR35307">
    <property type="entry name" value="PROTEIN, PUTATIVE-RELATED"/>
    <property type="match status" value="1"/>
</dbReference>
<accession>A0A8X8YYI7</accession>
<comment type="caution">
    <text evidence="1">The sequence shown here is derived from an EMBL/GenBank/DDBJ whole genome shotgun (WGS) entry which is preliminary data.</text>
</comment>
<protein>
    <submittedName>
        <fullName evidence="1">Uncharacterized protein</fullName>
    </submittedName>
</protein>
<name>A0A8X8YYI7_SALSN</name>
<sequence>MTSVSSSKPRVQEATCSLVILGNMFFYLKVKILKNICNEADRLIQVAISVALLNFADEKANQLLVCVSEGFPIMKLIEETLDGAGVLESIRKAADVVWDGVEVYRKWDDMDLKRYSNAESSARVIAAISMYRIAQTILLGMGDGENQSNDELFEGVSITISDILAACLTGKRKQNMIVDNNEQKSMYSL</sequence>
<evidence type="ECO:0000313" key="2">
    <source>
        <dbReference type="Proteomes" id="UP000298416"/>
    </source>
</evidence>
<dbReference type="PANTHER" id="PTHR35307:SF3">
    <property type="entry name" value="DUF4220 DOMAIN-CONTAINING PROTEIN"/>
    <property type="match status" value="1"/>
</dbReference>
<gene>
    <name evidence="1" type="ORF">SASPL_153627</name>
</gene>
<dbReference type="EMBL" id="PNBA02000022">
    <property type="protein sequence ID" value="KAG6384808.1"/>
    <property type="molecule type" value="Genomic_DNA"/>
</dbReference>
<reference evidence="1" key="2">
    <citation type="submission" date="2020-08" db="EMBL/GenBank/DDBJ databases">
        <title>Plant Genome Project.</title>
        <authorList>
            <person name="Zhang R.-G."/>
        </authorList>
    </citation>
    <scope>NUCLEOTIDE SEQUENCE</scope>
    <source>
        <strain evidence="1">Huo1</strain>
        <tissue evidence="1">Leaf</tissue>
    </source>
</reference>
<proteinExistence type="predicted"/>
<organism evidence="1">
    <name type="scientific">Salvia splendens</name>
    <name type="common">Scarlet sage</name>
    <dbReference type="NCBI Taxonomy" id="180675"/>
    <lineage>
        <taxon>Eukaryota</taxon>
        <taxon>Viridiplantae</taxon>
        <taxon>Streptophyta</taxon>
        <taxon>Embryophyta</taxon>
        <taxon>Tracheophyta</taxon>
        <taxon>Spermatophyta</taxon>
        <taxon>Magnoliopsida</taxon>
        <taxon>eudicotyledons</taxon>
        <taxon>Gunneridae</taxon>
        <taxon>Pentapetalae</taxon>
        <taxon>asterids</taxon>
        <taxon>lamiids</taxon>
        <taxon>Lamiales</taxon>
        <taxon>Lamiaceae</taxon>
        <taxon>Nepetoideae</taxon>
        <taxon>Mentheae</taxon>
        <taxon>Salviinae</taxon>
        <taxon>Salvia</taxon>
        <taxon>Salvia subgen. Calosphace</taxon>
        <taxon>core Calosphace</taxon>
    </lineage>
</organism>
<evidence type="ECO:0000313" key="1">
    <source>
        <dbReference type="EMBL" id="KAG6384808.1"/>
    </source>
</evidence>
<dbReference type="AlphaFoldDB" id="A0A8X8YYI7"/>
<dbReference type="Proteomes" id="UP000298416">
    <property type="component" value="Unassembled WGS sequence"/>
</dbReference>
<keyword evidence="2" id="KW-1185">Reference proteome</keyword>